<evidence type="ECO:0000313" key="3">
    <source>
        <dbReference type="Proteomes" id="UP000472265"/>
    </source>
</evidence>
<protein>
    <submittedName>
        <fullName evidence="2">Uncharacterized LOC115572133</fullName>
    </submittedName>
</protein>
<dbReference type="Ensembl" id="ENSSAUT00010017675.1">
    <property type="protein sequence ID" value="ENSSAUP00010016700.1"/>
    <property type="gene ID" value="ENSSAUG00010007658.1"/>
</dbReference>
<dbReference type="OrthoDB" id="8838209at2759"/>
<dbReference type="InParanoid" id="A0A671UVX6"/>
<evidence type="ECO:0000256" key="1">
    <source>
        <dbReference type="SAM" id="MobiDB-lite"/>
    </source>
</evidence>
<sequence length="598" mass="67541">MSKVQTLRAFVEQRLTAAAEEILELFGRTVAEFEEELCRQRKTLEEVLKPEVVFHRADMTDVVALITTVLPNCQVQSLLDTLESIGVSSLEDLGFVEPDDLEGVLKKVESRKLLARAKALFSPAGHDSPLSSPAGFSSSQATPRLQPVKAFACSPALSGNSGAGFEDRTLPNSPESSQSAPRISTSTSADIKVTNLTASSSNSDVLPSALDPDWHFNFCIPWNSMPSHIKETLEKQERPSTRDRREVVRMVTAEVLAVCKYPQKKHLREIARKMVLAYPKSFKDVIEGQVVGSGYDSLTRWLQCRVDNCKRAQLMILPNSSGRRKKRQKNVNRCVDPDLLPGNLEVEQQNKEELQRMFEEDDEDENKIKTLMTETFASQRRDVLSGNHTQTLKEEWPFLFHTAGLKTHFRQLTGVHINEEFKETMSRKSKQILQYLKKRDRSSAAKLLRDVQSAGTSEELYHAVRMLSLHFKEDESKIFVQVEEACVSAEVRRDDLPPNPCIVVCGDVPLTTGEFMVAVDQMVVMERISTFTDAMASMFMMYYVMNIDYPAEVCATLEFLQRCIFRINSDTAGNQEKRKRFAVNPKVLTLISKLSEND</sequence>
<name>A0A671UVX6_SPAAU</name>
<dbReference type="PANTHER" id="PTHR31025:SF22">
    <property type="entry name" value="IP13529P"/>
    <property type="match status" value="1"/>
</dbReference>
<dbReference type="GeneID" id="115572133"/>
<accession>A0A671UVX6</accession>
<reference evidence="2" key="1">
    <citation type="submission" date="2021-04" db="EMBL/GenBank/DDBJ databases">
        <authorList>
            <consortium name="Wellcome Sanger Institute Data Sharing"/>
        </authorList>
    </citation>
    <scope>NUCLEOTIDE SEQUENCE [LARGE SCALE GENOMIC DNA]</scope>
</reference>
<dbReference type="Proteomes" id="UP000472265">
    <property type="component" value="Chromosome 21"/>
</dbReference>
<dbReference type="RefSeq" id="XP_030257813.1">
    <property type="nucleotide sequence ID" value="XM_030401953.1"/>
</dbReference>
<reference evidence="2" key="3">
    <citation type="submission" date="2025-09" db="UniProtKB">
        <authorList>
            <consortium name="Ensembl"/>
        </authorList>
    </citation>
    <scope>IDENTIFICATION</scope>
</reference>
<organism evidence="2 3">
    <name type="scientific">Sparus aurata</name>
    <name type="common">Gilthead sea bream</name>
    <dbReference type="NCBI Taxonomy" id="8175"/>
    <lineage>
        <taxon>Eukaryota</taxon>
        <taxon>Metazoa</taxon>
        <taxon>Chordata</taxon>
        <taxon>Craniata</taxon>
        <taxon>Vertebrata</taxon>
        <taxon>Euteleostomi</taxon>
        <taxon>Actinopterygii</taxon>
        <taxon>Neopterygii</taxon>
        <taxon>Teleostei</taxon>
        <taxon>Neoteleostei</taxon>
        <taxon>Acanthomorphata</taxon>
        <taxon>Eupercaria</taxon>
        <taxon>Spariformes</taxon>
        <taxon>Sparidae</taxon>
        <taxon>Sparus</taxon>
    </lineage>
</organism>
<feature type="region of interest" description="Disordered" evidence="1">
    <location>
        <begin position="162"/>
        <end position="188"/>
    </location>
</feature>
<dbReference type="OMA" id="YGCINWD"/>
<proteinExistence type="predicted"/>
<reference evidence="2" key="2">
    <citation type="submission" date="2025-08" db="UniProtKB">
        <authorList>
            <consortium name="Ensembl"/>
        </authorList>
    </citation>
    <scope>IDENTIFICATION</scope>
</reference>
<dbReference type="PANTHER" id="PTHR31025">
    <property type="entry name" value="SI:CH211-196P9.1-RELATED"/>
    <property type="match status" value="1"/>
</dbReference>
<gene>
    <name evidence="2" type="primary">LOC115572133</name>
</gene>
<keyword evidence="3" id="KW-1185">Reference proteome</keyword>
<evidence type="ECO:0000313" key="2">
    <source>
        <dbReference type="Ensembl" id="ENSSAUP00010016700.1"/>
    </source>
</evidence>
<dbReference type="AlphaFoldDB" id="A0A671UVX6"/>
<feature type="compositionally biased region" description="Polar residues" evidence="1">
    <location>
        <begin position="170"/>
        <end position="188"/>
    </location>
</feature>
<dbReference type="GeneTree" id="ENSGT00940000163828"/>